<name>A0A1Q8QNP5_9FIRM</name>
<reference evidence="2 3" key="1">
    <citation type="submission" date="2016-09" db="EMBL/GenBank/DDBJ databases">
        <title>Complete genome of Desulfosporosinus sp. OL.</title>
        <authorList>
            <person name="Mardanov A."/>
            <person name="Beletsky A."/>
            <person name="Panova A."/>
            <person name="Karnachuk O."/>
            <person name="Ravin N."/>
        </authorList>
    </citation>
    <scope>NUCLEOTIDE SEQUENCE [LARGE SCALE GENOMIC DNA]</scope>
    <source>
        <strain evidence="2 3">OL</strain>
    </source>
</reference>
<protein>
    <recommendedName>
        <fullName evidence="1">Helicase/UvrB N-terminal domain-containing protein</fullName>
    </recommendedName>
</protein>
<dbReference type="Pfam" id="PF04851">
    <property type="entry name" value="ResIII"/>
    <property type="match status" value="1"/>
</dbReference>
<dbReference type="GO" id="GO:0005829">
    <property type="term" value="C:cytosol"/>
    <property type="evidence" value="ECO:0007669"/>
    <property type="project" value="TreeGrafter"/>
</dbReference>
<dbReference type="GO" id="GO:0016787">
    <property type="term" value="F:hydrolase activity"/>
    <property type="evidence" value="ECO:0007669"/>
    <property type="project" value="InterPro"/>
</dbReference>
<keyword evidence="3" id="KW-1185">Reference proteome</keyword>
<dbReference type="RefSeq" id="WP_075366214.1">
    <property type="nucleotide sequence ID" value="NZ_MLBF01000037.1"/>
</dbReference>
<dbReference type="SUPFAM" id="SSF52540">
    <property type="entry name" value="P-loop containing nucleoside triphosphate hydrolases"/>
    <property type="match status" value="2"/>
</dbReference>
<evidence type="ECO:0000313" key="2">
    <source>
        <dbReference type="EMBL" id="OLN28965.1"/>
    </source>
</evidence>
<sequence length="874" mass="99849">MTRIPLKTYQINALDSLKTYLEQARFLGAKVAYDAHEKPGVVNKRAFNSLPASLDNVPYTCLRLPTGGGKTLLAAQSVRIASESYLEREFPLVLWLVPSNTIRSQTLETLKTPGNYNYETLREAFNGNFMVLDITDFTQIRPHDLTSKAVIVLGTMQTIKTEEANTDSRKVYAHNENLEPLFSKIPVGFTGFDTINNGDDQGKIRFSFVNLLRMYRPLVLVDEAHNNVTRLSFEVFERVNAACVVEFTATPASNSNVLHSVSAMELKAEEMIKLPIVLTEHKTWPEAVRDSILQRKRLEVLCGKETQYIRPIVLFQAENQGQETTWQVLKEHLLTNENIPEEKIAVVTGDQRELDGINLFDPNCPIEFIITVQALKEGWDCSFAYVFCSVANIHSAKDVEQILGRVLRMPYAKRRKNEVLNRAYAYVSSISWPNAVTQLHDRLVEKMGFEKEEIDESLEPRQPSFDFADDQPYEPFRQPDPIVVMLSQEVDLSDLPDTDKQAIVMSKSDTGGMIATVVSAISSIALEKLVSHAQGSQAETRLKLHLHQSATQRAIAPVNRGDKFIIPQLCLFIDGELELPDDEIFLYAADWKLIGPAQLTETEFSLQPDGMTFAIDILDGHVRQSIVAPAEQLNLDFVDTGWTVNELSYWLDKRLRMPDVPQPQMLEFIRCTVASLEDERKIPLTALSRGRFLLQKVLNNKIGRLRQQAKLRGYQILLYGQSPNVEVSYNYSFSFEPNAYIPPRQYHGKYDFKKHFYPSIFEMNGEEMECAWAIEMLGDRLRFWVRNIERDSRSFRFRTSTDYFYPDFVALLEDKRILVVEYKGDLYNPQDVGEKDNLGHLWARESQGKGVFLMAWKQDDQGRNVYQQLLAALS</sequence>
<dbReference type="OrthoDB" id="9804145at2"/>
<feature type="domain" description="Helicase/UvrB N-terminal" evidence="1">
    <location>
        <begin position="4"/>
        <end position="252"/>
    </location>
</feature>
<dbReference type="Gene3D" id="3.40.50.300">
    <property type="entry name" value="P-loop containing nucleotide triphosphate hydrolases"/>
    <property type="match status" value="2"/>
</dbReference>
<evidence type="ECO:0000313" key="3">
    <source>
        <dbReference type="Proteomes" id="UP000186102"/>
    </source>
</evidence>
<dbReference type="InterPro" id="IPR027417">
    <property type="entry name" value="P-loop_NTPase"/>
</dbReference>
<dbReference type="EMBL" id="MLBF01000037">
    <property type="protein sequence ID" value="OLN28965.1"/>
    <property type="molecule type" value="Genomic_DNA"/>
</dbReference>
<dbReference type="Proteomes" id="UP000186102">
    <property type="component" value="Unassembled WGS sequence"/>
</dbReference>
<dbReference type="GO" id="GO:0005524">
    <property type="term" value="F:ATP binding"/>
    <property type="evidence" value="ECO:0007669"/>
    <property type="project" value="InterPro"/>
</dbReference>
<dbReference type="PANTHER" id="PTHR47396">
    <property type="entry name" value="TYPE I RESTRICTION ENZYME ECOKI R PROTEIN"/>
    <property type="match status" value="1"/>
</dbReference>
<accession>A0A1Q8QNP5</accession>
<gene>
    <name evidence="2" type="ORF">DSOL_3776</name>
</gene>
<organism evidence="2 3">
    <name type="scientific">Desulfosporosinus metallidurans</name>
    <dbReference type="NCBI Taxonomy" id="1888891"/>
    <lineage>
        <taxon>Bacteria</taxon>
        <taxon>Bacillati</taxon>
        <taxon>Bacillota</taxon>
        <taxon>Clostridia</taxon>
        <taxon>Eubacteriales</taxon>
        <taxon>Desulfitobacteriaceae</taxon>
        <taxon>Desulfosporosinus</taxon>
    </lineage>
</organism>
<dbReference type="InterPro" id="IPR050742">
    <property type="entry name" value="Helicase_Restrict-Modif_Enz"/>
</dbReference>
<proteinExistence type="predicted"/>
<dbReference type="STRING" id="1888891.DSOL_3776"/>
<evidence type="ECO:0000259" key="1">
    <source>
        <dbReference type="Pfam" id="PF04851"/>
    </source>
</evidence>
<dbReference type="AlphaFoldDB" id="A0A1Q8QNP5"/>
<comment type="caution">
    <text evidence="2">The sequence shown here is derived from an EMBL/GenBank/DDBJ whole genome shotgun (WGS) entry which is preliminary data.</text>
</comment>
<dbReference type="GO" id="GO:0003677">
    <property type="term" value="F:DNA binding"/>
    <property type="evidence" value="ECO:0007669"/>
    <property type="project" value="InterPro"/>
</dbReference>
<dbReference type="InterPro" id="IPR006935">
    <property type="entry name" value="Helicase/UvrB_N"/>
</dbReference>
<dbReference type="PANTHER" id="PTHR47396:SF1">
    <property type="entry name" value="ATP-DEPENDENT HELICASE IRC3-RELATED"/>
    <property type="match status" value="1"/>
</dbReference>